<evidence type="ECO:0000256" key="4">
    <source>
        <dbReference type="ARBA" id="ARBA00047645"/>
    </source>
</evidence>
<keyword evidence="10" id="KW-1185">Reference proteome</keyword>
<dbReference type="AlphaFoldDB" id="A0A5B8U6M9"/>
<dbReference type="PANTHER" id="PTHR47268">
    <property type="entry name" value="ACYLPHOSPHATASE"/>
    <property type="match status" value="1"/>
</dbReference>
<dbReference type="EMBL" id="CP042430">
    <property type="protein sequence ID" value="QEC48660.1"/>
    <property type="molecule type" value="Genomic_DNA"/>
</dbReference>
<feature type="region of interest" description="Disordered" evidence="7">
    <location>
        <begin position="62"/>
        <end position="91"/>
    </location>
</feature>
<dbReference type="RefSeq" id="WP_146920448.1">
    <property type="nucleotide sequence ID" value="NZ_CP042430.1"/>
</dbReference>
<dbReference type="GO" id="GO:0003998">
    <property type="term" value="F:acylphosphatase activity"/>
    <property type="evidence" value="ECO:0007669"/>
    <property type="project" value="UniProtKB-EC"/>
</dbReference>
<evidence type="ECO:0000256" key="7">
    <source>
        <dbReference type="SAM" id="MobiDB-lite"/>
    </source>
</evidence>
<feature type="domain" description="Acylphosphatase-like" evidence="8">
    <location>
        <begin position="6"/>
        <end position="91"/>
    </location>
</feature>
<comment type="catalytic activity">
    <reaction evidence="4 5">
        <text>an acyl phosphate + H2O = a carboxylate + phosphate + H(+)</text>
        <dbReference type="Rhea" id="RHEA:14965"/>
        <dbReference type="ChEBI" id="CHEBI:15377"/>
        <dbReference type="ChEBI" id="CHEBI:15378"/>
        <dbReference type="ChEBI" id="CHEBI:29067"/>
        <dbReference type="ChEBI" id="CHEBI:43474"/>
        <dbReference type="ChEBI" id="CHEBI:59918"/>
        <dbReference type="EC" id="3.6.1.7"/>
    </reaction>
</comment>
<dbReference type="PROSITE" id="PS51160">
    <property type="entry name" value="ACYLPHOSPHATASE_3"/>
    <property type="match status" value="1"/>
</dbReference>
<dbReference type="Proteomes" id="UP000321805">
    <property type="component" value="Chromosome"/>
</dbReference>
<sequence>MHDVVARSLVVRGRVQGVNYRAWLGERARARGVQGWAANAADGSVEVWLQGAADAVAQVERAARQGPPWGSVDSVQATDADPREVDGFQRR</sequence>
<evidence type="ECO:0000313" key="9">
    <source>
        <dbReference type="EMBL" id="QEC48660.1"/>
    </source>
</evidence>
<name>A0A5B8U6M9_9ACTN</name>
<dbReference type="Pfam" id="PF00708">
    <property type="entry name" value="Acylphosphatase"/>
    <property type="match status" value="1"/>
</dbReference>
<dbReference type="Gene3D" id="3.30.70.100">
    <property type="match status" value="1"/>
</dbReference>
<evidence type="ECO:0000256" key="6">
    <source>
        <dbReference type="RuleBase" id="RU004168"/>
    </source>
</evidence>
<dbReference type="InterPro" id="IPR036046">
    <property type="entry name" value="Acylphosphatase-like_dom_sf"/>
</dbReference>
<dbReference type="InterPro" id="IPR017968">
    <property type="entry name" value="Acylphosphatase_CS"/>
</dbReference>
<evidence type="ECO:0000256" key="2">
    <source>
        <dbReference type="ARBA" id="ARBA00012150"/>
    </source>
</evidence>
<dbReference type="SUPFAM" id="SSF54975">
    <property type="entry name" value="Acylphosphatase/BLUF domain-like"/>
    <property type="match status" value="1"/>
</dbReference>
<evidence type="ECO:0000259" key="8">
    <source>
        <dbReference type="PROSITE" id="PS51160"/>
    </source>
</evidence>
<dbReference type="PANTHER" id="PTHR47268:SF4">
    <property type="entry name" value="ACYLPHOSPHATASE"/>
    <property type="match status" value="1"/>
</dbReference>
<dbReference type="InterPro" id="IPR020456">
    <property type="entry name" value="Acylphosphatase"/>
</dbReference>
<comment type="similarity">
    <text evidence="1 6">Belongs to the acylphosphatase family.</text>
</comment>
<dbReference type="KEGG" id="bsol:FSW04_14475"/>
<protein>
    <recommendedName>
        <fullName evidence="3 5">acylphosphatase</fullName>
        <ecNumber evidence="2 5">3.6.1.7</ecNumber>
    </recommendedName>
</protein>
<feature type="compositionally biased region" description="Basic and acidic residues" evidence="7">
    <location>
        <begin position="80"/>
        <end position="91"/>
    </location>
</feature>
<organism evidence="9 10">
    <name type="scientific">Baekduia soli</name>
    <dbReference type="NCBI Taxonomy" id="496014"/>
    <lineage>
        <taxon>Bacteria</taxon>
        <taxon>Bacillati</taxon>
        <taxon>Actinomycetota</taxon>
        <taxon>Thermoleophilia</taxon>
        <taxon>Solirubrobacterales</taxon>
        <taxon>Baekduiaceae</taxon>
        <taxon>Baekduia</taxon>
    </lineage>
</organism>
<accession>A0A5B8U6M9</accession>
<dbReference type="OrthoDB" id="3182027at2"/>
<gene>
    <name evidence="9" type="ORF">FSW04_14475</name>
</gene>
<keyword evidence="5" id="KW-0378">Hydrolase</keyword>
<feature type="active site" evidence="5">
    <location>
        <position position="39"/>
    </location>
</feature>
<reference evidence="9 10" key="1">
    <citation type="journal article" date="2018" name="J. Microbiol.">
        <title>Baekduia soli gen. nov., sp. nov., a novel bacterium isolated from the soil of Baekdu Mountain and proposal of a novel family name, Baekduiaceae fam. nov.</title>
        <authorList>
            <person name="An D.S."/>
            <person name="Siddiqi M.Z."/>
            <person name="Kim K.H."/>
            <person name="Yu H.S."/>
            <person name="Im W.T."/>
        </authorList>
    </citation>
    <scope>NUCLEOTIDE SEQUENCE [LARGE SCALE GENOMIC DNA]</scope>
    <source>
        <strain evidence="9 10">BR7-21</strain>
    </source>
</reference>
<dbReference type="InterPro" id="IPR001792">
    <property type="entry name" value="Acylphosphatase-like_dom"/>
</dbReference>
<evidence type="ECO:0000256" key="1">
    <source>
        <dbReference type="ARBA" id="ARBA00005614"/>
    </source>
</evidence>
<proteinExistence type="inferred from homology"/>
<evidence type="ECO:0000256" key="3">
    <source>
        <dbReference type="ARBA" id="ARBA00015991"/>
    </source>
</evidence>
<feature type="active site" evidence="5">
    <location>
        <position position="21"/>
    </location>
</feature>
<dbReference type="EC" id="3.6.1.7" evidence="2 5"/>
<evidence type="ECO:0000313" key="10">
    <source>
        <dbReference type="Proteomes" id="UP000321805"/>
    </source>
</evidence>
<evidence type="ECO:0000256" key="5">
    <source>
        <dbReference type="PROSITE-ProRule" id="PRU00520"/>
    </source>
</evidence>
<dbReference type="PROSITE" id="PS00151">
    <property type="entry name" value="ACYLPHOSPHATASE_2"/>
    <property type="match status" value="1"/>
</dbReference>